<dbReference type="GO" id="GO:0000976">
    <property type="term" value="F:transcription cis-regulatory region binding"/>
    <property type="evidence" value="ECO:0007669"/>
    <property type="project" value="TreeGrafter"/>
</dbReference>
<evidence type="ECO:0000256" key="5">
    <source>
        <dbReference type="ARBA" id="ARBA00023242"/>
    </source>
</evidence>
<keyword evidence="5" id="KW-0539">Nucleus</keyword>
<evidence type="ECO:0000256" key="1">
    <source>
        <dbReference type="ARBA" id="ARBA00004123"/>
    </source>
</evidence>
<organism evidence="6 7">
    <name type="scientific">Aspergillus terreus</name>
    <dbReference type="NCBI Taxonomy" id="33178"/>
    <lineage>
        <taxon>Eukaryota</taxon>
        <taxon>Fungi</taxon>
        <taxon>Dikarya</taxon>
        <taxon>Ascomycota</taxon>
        <taxon>Pezizomycotina</taxon>
        <taxon>Eurotiomycetes</taxon>
        <taxon>Eurotiomycetidae</taxon>
        <taxon>Eurotiales</taxon>
        <taxon>Aspergillaceae</taxon>
        <taxon>Aspergillus</taxon>
        <taxon>Aspergillus subgen. Circumdati</taxon>
    </lineage>
</organism>
<gene>
    <name evidence="6" type="ORF">ATEIFO6365_0016004900</name>
</gene>
<dbReference type="Pfam" id="PF11951">
    <property type="entry name" value="Fungal_trans_2"/>
    <property type="match status" value="2"/>
</dbReference>
<dbReference type="SMART" id="SM00066">
    <property type="entry name" value="GAL4"/>
    <property type="match status" value="1"/>
</dbReference>
<sequence length="437" mass="48897">MSSKPRGCFQCSKRRIICDGAEPVCKKCQKKNLECSGLGRFRFSDGLARRGKLKGCIVPVANLPPSEAFPAQPTDADRSRPQRLQWKNEQGGRTRRKVKKAKDIRGSTEEVIERQGDGTTEQALVPATVGQWIAPLNSRTRMLFSHFANEVAPVMVILDNVSNGYRELLLPMACHNEVLQHAIAAVASQHIASRYPAMRPAAESERAAVISRLRRDSLQPSPDRVFNASTWATLIVLLVGETITGSSEYKYLLHTLMCLAQNISQVEHTAANSFLMQQTHMFKLLGRPMLGEAQGIHALQLPIERYLDWTVYDLPPESKHHRVLALSRLAFMKASQIYLGRAMVNQDQWGLLESLKQVVSQIDPDEPGSHALVWVCFIAAADSTDPEHREFFTDRMNKVYAKTQFRNISAAIESLPGIWSAQGSGRWTKELIPTLVM</sequence>
<keyword evidence="2" id="KW-0805">Transcription regulation</keyword>
<dbReference type="CDD" id="cd00067">
    <property type="entry name" value="GAL4"/>
    <property type="match status" value="1"/>
</dbReference>
<accession>A0A5M3ZDT5</accession>
<dbReference type="Gene3D" id="4.10.240.10">
    <property type="entry name" value="Zn(2)-C6 fungal-type DNA-binding domain"/>
    <property type="match status" value="1"/>
</dbReference>
<dbReference type="PROSITE" id="PS00463">
    <property type="entry name" value="ZN2_CY6_FUNGAL_1"/>
    <property type="match status" value="1"/>
</dbReference>
<dbReference type="InterPro" id="IPR001138">
    <property type="entry name" value="Zn2Cys6_DnaBD"/>
</dbReference>
<dbReference type="Pfam" id="PF00172">
    <property type="entry name" value="Zn_clus"/>
    <property type="match status" value="1"/>
</dbReference>
<dbReference type="GO" id="GO:0008270">
    <property type="term" value="F:zinc ion binding"/>
    <property type="evidence" value="ECO:0007669"/>
    <property type="project" value="InterPro"/>
</dbReference>
<dbReference type="PANTHER" id="PTHR37534">
    <property type="entry name" value="TRANSCRIPTIONAL ACTIVATOR PROTEIN UGA3"/>
    <property type="match status" value="1"/>
</dbReference>
<evidence type="ECO:0000256" key="4">
    <source>
        <dbReference type="ARBA" id="ARBA00023163"/>
    </source>
</evidence>
<comment type="subcellular location">
    <subcellularLocation>
        <location evidence="1">Nucleus</location>
    </subcellularLocation>
</comment>
<evidence type="ECO:0000313" key="6">
    <source>
        <dbReference type="EMBL" id="GFF21725.1"/>
    </source>
</evidence>
<dbReference type="Proteomes" id="UP000452235">
    <property type="component" value="Unassembled WGS sequence"/>
</dbReference>
<evidence type="ECO:0000256" key="3">
    <source>
        <dbReference type="ARBA" id="ARBA00023125"/>
    </source>
</evidence>
<dbReference type="GO" id="GO:0005634">
    <property type="term" value="C:nucleus"/>
    <property type="evidence" value="ECO:0007669"/>
    <property type="project" value="UniProtKB-SubCell"/>
</dbReference>
<dbReference type="InterPro" id="IPR021858">
    <property type="entry name" value="Fun_TF"/>
</dbReference>
<keyword evidence="3" id="KW-0238">DNA-binding</keyword>
<name>A0A5M3ZDT5_ASPTE</name>
<dbReference type="AlphaFoldDB" id="A0A5M3ZDT5"/>
<evidence type="ECO:0000313" key="7">
    <source>
        <dbReference type="Proteomes" id="UP000452235"/>
    </source>
</evidence>
<comment type="caution">
    <text evidence="6">The sequence shown here is derived from an EMBL/GenBank/DDBJ whole genome shotgun (WGS) entry which is preliminary data.</text>
</comment>
<dbReference type="InterPro" id="IPR036864">
    <property type="entry name" value="Zn2-C6_fun-type_DNA-bd_sf"/>
</dbReference>
<keyword evidence="7" id="KW-1185">Reference proteome</keyword>
<proteinExistence type="predicted"/>
<dbReference type="EMBL" id="BLJY01000016">
    <property type="protein sequence ID" value="GFF21725.1"/>
    <property type="molecule type" value="Genomic_DNA"/>
</dbReference>
<dbReference type="PROSITE" id="PS50048">
    <property type="entry name" value="ZN2_CY6_FUNGAL_2"/>
    <property type="match status" value="1"/>
</dbReference>
<evidence type="ECO:0000256" key="2">
    <source>
        <dbReference type="ARBA" id="ARBA00023015"/>
    </source>
</evidence>
<protein>
    <submittedName>
        <fullName evidence="6">C6 zinc finger domain protein</fullName>
    </submittedName>
</protein>
<dbReference type="SUPFAM" id="SSF57701">
    <property type="entry name" value="Zn2/Cys6 DNA-binding domain"/>
    <property type="match status" value="1"/>
</dbReference>
<reference evidence="6 7" key="1">
    <citation type="submission" date="2020-01" db="EMBL/GenBank/DDBJ databases">
        <title>Aspergillus terreus IFO 6365 whole genome shotgun sequence.</title>
        <authorList>
            <person name="Kanamasa S."/>
            <person name="Takahashi H."/>
        </authorList>
    </citation>
    <scope>NUCLEOTIDE SEQUENCE [LARGE SCALE GENOMIC DNA]</scope>
    <source>
        <strain evidence="6 7">IFO 6365</strain>
    </source>
</reference>
<dbReference type="GO" id="GO:0000981">
    <property type="term" value="F:DNA-binding transcription factor activity, RNA polymerase II-specific"/>
    <property type="evidence" value="ECO:0007669"/>
    <property type="project" value="InterPro"/>
</dbReference>
<dbReference type="PANTHER" id="PTHR37534:SF17">
    <property type="entry name" value="ZN(2)-C6 FUNGAL-TYPE DOMAIN-CONTAINING PROTEIN"/>
    <property type="match status" value="1"/>
</dbReference>
<keyword evidence="4" id="KW-0804">Transcription</keyword>
<dbReference type="OrthoDB" id="5386330at2759"/>
<dbReference type="VEuPathDB" id="FungiDB:ATEG_10299"/>
<dbReference type="GO" id="GO:0045944">
    <property type="term" value="P:positive regulation of transcription by RNA polymerase II"/>
    <property type="evidence" value="ECO:0007669"/>
    <property type="project" value="TreeGrafter"/>
</dbReference>